<dbReference type="Pfam" id="PF13976">
    <property type="entry name" value="gag_pre-integrs"/>
    <property type="match status" value="1"/>
</dbReference>
<dbReference type="PANTHER" id="PTHR42648">
    <property type="entry name" value="TRANSPOSASE, PUTATIVE-RELATED"/>
    <property type="match status" value="1"/>
</dbReference>
<dbReference type="PANTHER" id="PTHR42648:SF28">
    <property type="entry name" value="TRANSPOSON-ENCODED PROTEIN WITH RIBONUCLEASE H-LIKE AND RETROVIRUS ZINC FINGER-LIKE DOMAINS"/>
    <property type="match status" value="1"/>
</dbReference>
<dbReference type="GO" id="GO:0003676">
    <property type="term" value="F:nucleic acid binding"/>
    <property type="evidence" value="ECO:0007669"/>
    <property type="project" value="InterPro"/>
</dbReference>
<dbReference type="OrthoDB" id="1380361at2759"/>
<dbReference type="InterPro" id="IPR025724">
    <property type="entry name" value="GAG-pre-integrase_dom"/>
</dbReference>
<dbReference type="SUPFAM" id="SSF53098">
    <property type="entry name" value="Ribonuclease H-like"/>
    <property type="match status" value="1"/>
</dbReference>
<proteinExistence type="predicted"/>
<dbReference type="InterPro" id="IPR012337">
    <property type="entry name" value="RNaseH-like_sf"/>
</dbReference>
<gene>
    <name evidence="2" type="ORF">CR513_48732</name>
</gene>
<name>A0A371F0Y4_MUCPR</name>
<evidence type="ECO:0000313" key="2">
    <source>
        <dbReference type="EMBL" id="RDX71863.1"/>
    </source>
</evidence>
<dbReference type="Gene3D" id="3.30.420.10">
    <property type="entry name" value="Ribonuclease H-like superfamily/Ribonuclease H"/>
    <property type="match status" value="1"/>
</dbReference>
<dbReference type="InterPro" id="IPR039537">
    <property type="entry name" value="Retrotran_Ty1/copia-like"/>
</dbReference>
<dbReference type="AlphaFoldDB" id="A0A371F0Y4"/>
<evidence type="ECO:0000313" key="3">
    <source>
        <dbReference type="Proteomes" id="UP000257109"/>
    </source>
</evidence>
<accession>A0A371F0Y4</accession>
<dbReference type="STRING" id="157652.A0A371F0Y4"/>
<keyword evidence="3" id="KW-1185">Reference proteome</keyword>
<dbReference type="InterPro" id="IPR036397">
    <property type="entry name" value="RNaseH_sf"/>
</dbReference>
<dbReference type="EMBL" id="QJKJ01011170">
    <property type="protein sequence ID" value="RDX71863.1"/>
    <property type="molecule type" value="Genomic_DNA"/>
</dbReference>
<organism evidence="2 3">
    <name type="scientific">Mucuna pruriens</name>
    <name type="common">Velvet bean</name>
    <name type="synonym">Dolichos pruriens</name>
    <dbReference type="NCBI Taxonomy" id="157652"/>
    <lineage>
        <taxon>Eukaryota</taxon>
        <taxon>Viridiplantae</taxon>
        <taxon>Streptophyta</taxon>
        <taxon>Embryophyta</taxon>
        <taxon>Tracheophyta</taxon>
        <taxon>Spermatophyta</taxon>
        <taxon>Magnoliopsida</taxon>
        <taxon>eudicotyledons</taxon>
        <taxon>Gunneridae</taxon>
        <taxon>Pentapetalae</taxon>
        <taxon>rosids</taxon>
        <taxon>fabids</taxon>
        <taxon>Fabales</taxon>
        <taxon>Fabaceae</taxon>
        <taxon>Papilionoideae</taxon>
        <taxon>50 kb inversion clade</taxon>
        <taxon>NPAAA clade</taxon>
        <taxon>indigoferoid/millettioid clade</taxon>
        <taxon>Phaseoleae</taxon>
        <taxon>Mucuna</taxon>
    </lineage>
</organism>
<protein>
    <recommendedName>
        <fullName evidence="1">GAG-pre-integrase domain-containing protein</fullName>
    </recommendedName>
</protein>
<dbReference type="Proteomes" id="UP000257109">
    <property type="component" value="Unassembled WGS sequence"/>
</dbReference>
<feature type="non-terminal residue" evidence="2">
    <location>
        <position position="1"/>
    </location>
</feature>
<sequence length="250" mass="28823">MSQARLLASKTKNGNKLVLKDIRRVSKMHLNLILVGKLDEVGMINQFGVDRWKLNQGSMIVACEKRKICKGGTNVAEDTFKELWPKRLGHVSEKGLKILAKDHLPNIKRNPLESCEDCLLGKQHRVSFKRPNYARRKKTYSRSCSFRVISKRSIDGAQYFVTFIDNHSRKVWEFHANVERGSKRKLKSLRTDNNEECIDQLEVYCKTHGTRHENATPNTFQINGVAKRMNITIVEKVRSILSQTKLPKSF</sequence>
<reference evidence="2" key="1">
    <citation type="submission" date="2018-05" db="EMBL/GenBank/DDBJ databases">
        <title>Draft genome of Mucuna pruriens seed.</title>
        <authorList>
            <person name="Nnadi N.E."/>
            <person name="Vos R."/>
            <person name="Hasami M.H."/>
            <person name="Devisetty U.K."/>
            <person name="Aguiy J.C."/>
        </authorList>
    </citation>
    <scope>NUCLEOTIDE SEQUENCE [LARGE SCALE GENOMIC DNA]</scope>
    <source>
        <strain evidence="2">JCA_2017</strain>
    </source>
</reference>
<evidence type="ECO:0000259" key="1">
    <source>
        <dbReference type="Pfam" id="PF13976"/>
    </source>
</evidence>
<feature type="domain" description="GAG-pre-integrase" evidence="1">
    <location>
        <begin position="78"/>
        <end position="123"/>
    </location>
</feature>
<comment type="caution">
    <text evidence="2">The sequence shown here is derived from an EMBL/GenBank/DDBJ whole genome shotgun (WGS) entry which is preliminary data.</text>
</comment>